<dbReference type="EMBL" id="UOFV01000112">
    <property type="protein sequence ID" value="VAW97389.1"/>
    <property type="molecule type" value="Genomic_DNA"/>
</dbReference>
<feature type="transmembrane region" description="Helical" evidence="1">
    <location>
        <begin position="157"/>
        <end position="176"/>
    </location>
</feature>
<sequence>MDEYLLLLLNQTLSNPGFDLFFAWISQDLLFSTPVLLAVMVFLSWRFGKDGFKFWLLTIVFISLGDQIGAVLKDLIGQPRPCAELGSVVRQVDTVFSINCSRKLNGMPSNHALNFFLFVTFSSYMLRWRGWVVGFGLLAILVALSRVYLGVHYPSQILVGALIGTGLGLGMGWLSLRYLSFVQRVAQVARLNI</sequence>
<reference evidence="3" key="1">
    <citation type="submission" date="2018-06" db="EMBL/GenBank/DDBJ databases">
        <authorList>
            <person name="Zhirakovskaya E."/>
        </authorList>
    </citation>
    <scope>NUCLEOTIDE SEQUENCE</scope>
</reference>
<dbReference type="InterPro" id="IPR000326">
    <property type="entry name" value="PAP2/HPO"/>
</dbReference>
<feature type="domain" description="Phosphatidic acid phosphatase type 2/haloperoxidase" evidence="2">
    <location>
        <begin position="54"/>
        <end position="172"/>
    </location>
</feature>
<accession>A0A3B1AGI1</accession>
<feature type="transmembrane region" description="Helical" evidence="1">
    <location>
        <begin position="131"/>
        <end position="151"/>
    </location>
</feature>
<name>A0A3B1AGI1_9ZZZZ</name>
<dbReference type="Gene3D" id="1.20.144.10">
    <property type="entry name" value="Phosphatidic acid phosphatase type 2/haloperoxidase"/>
    <property type="match status" value="1"/>
</dbReference>
<keyword evidence="1" id="KW-0812">Transmembrane</keyword>
<proteinExistence type="predicted"/>
<gene>
    <name evidence="3" type="ORF">MNBD_GAMMA19-1121</name>
</gene>
<dbReference type="InterPro" id="IPR036938">
    <property type="entry name" value="PAP2/HPO_sf"/>
</dbReference>
<evidence type="ECO:0000313" key="3">
    <source>
        <dbReference type="EMBL" id="VAW97389.1"/>
    </source>
</evidence>
<keyword evidence="1" id="KW-0472">Membrane</keyword>
<dbReference type="SMART" id="SM00014">
    <property type="entry name" value="acidPPc"/>
    <property type="match status" value="1"/>
</dbReference>
<evidence type="ECO:0000259" key="2">
    <source>
        <dbReference type="SMART" id="SM00014"/>
    </source>
</evidence>
<feature type="transmembrane region" description="Helical" evidence="1">
    <location>
        <begin position="20"/>
        <end position="42"/>
    </location>
</feature>
<feature type="transmembrane region" description="Helical" evidence="1">
    <location>
        <begin position="54"/>
        <end position="72"/>
    </location>
</feature>
<keyword evidence="1" id="KW-1133">Transmembrane helix</keyword>
<organism evidence="3">
    <name type="scientific">hydrothermal vent metagenome</name>
    <dbReference type="NCBI Taxonomy" id="652676"/>
    <lineage>
        <taxon>unclassified sequences</taxon>
        <taxon>metagenomes</taxon>
        <taxon>ecological metagenomes</taxon>
    </lineage>
</organism>
<dbReference type="AlphaFoldDB" id="A0A3B1AGI1"/>
<dbReference type="SUPFAM" id="SSF48317">
    <property type="entry name" value="Acid phosphatase/Vanadium-dependent haloperoxidase"/>
    <property type="match status" value="1"/>
</dbReference>
<dbReference type="PANTHER" id="PTHR14969:SF13">
    <property type="entry name" value="AT30094P"/>
    <property type="match status" value="1"/>
</dbReference>
<protein>
    <recommendedName>
        <fullName evidence="2">Phosphatidic acid phosphatase type 2/haloperoxidase domain-containing protein</fullName>
    </recommendedName>
</protein>
<dbReference type="Pfam" id="PF01569">
    <property type="entry name" value="PAP2"/>
    <property type="match status" value="1"/>
</dbReference>
<evidence type="ECO:0000256" key="1">
    <source>
        <dbReference type="SAM" id="Phobius"/>
    </source>
</evidence>
<dbReference type="PANTHER" id="PTHR14969">
    <property type="entry name" value="SPHINGOSINE-1-PHOSPHATE PHOSPHOHYDROLASE"/>
    <property type="match status" value="1"/>
</dbReference>